<feature type="domain" description="MOSC" evidence="1">
    <location>
        <begin position="1"/>
        <end position="67"/>
    </location>
</feature>
<protein>
    <recommendedName>
        <fullName evidence="1">MOSC domain-containing protein</fullName>
    </recommendedName>
</protein>
<name>A0AAV5TQL0_9BILA</name>
<accession>A0AAV5TQL0</accession>
<evidence type="ECO:0000259" key="1">
    <source>
        <dbReference type="PROSITE" id="PS51340"/>
    </source>
</evidence>
<reference evidence="2" key="1">
    <citation type="submission" date="2023-10" db="EMBL/GenBank/DDBJ databases">
        <title>Genome assembly of Pristionchus species.</title>
        <authorList>
            <person name="Yoshida K."/>
            <person name="Sommer R.J."/>
        </authorList>
    </citation>
    <scope>NUCLEOTIDE SEQUENCE</scope>
    <source>
        <strain evidence="2">RS0144</strain>
    </source>
</reference>
<dbReference type="PROSITE" id="PS51340">
    <property type="entry name" value="MOSC"/>
    <property type="match status" value="1"/>
</dbReference>
<dbReference type="AlphaFoldDB" id="A0AAV5TQL0"/>
<feature type="non-terminal residue" evidence="2">
    <location>
        <position position="1"/>
    </location>
</feature>
<dbReference type="InterPro" id="IPR005302">
    <property type="entry name" value="MoCF_Sase_C"/>
</dbReference>
<dbReference type="GO" id="GO:0030170">
    <property type="term" value="F:pyridoxal phosphate binding"/>
    <property type="evidence" value="ECO:0007669"/>
    <property type="project" value="InterPro"/>
</dbReference>
<proteinExistence type="predicted"/>
<organism evidence="2 3">
    <name type="scientific">Pristionchus entomophagus</name>
    <dbReference type="NCBI Taxonomy" id="358040"/>
    <lineage>
        <taxon>Eukaryota</taxon>
        <taxon>Metazoa</taxon>
        <taxon>Ecdysozoa</taxon>
        <taxon>Nematoda</taxon>
        <taxon>Chromadorea</taxon>
        <taxon>Rhabditida</taxon>
        <taxon>Rhabditina</taxon>
        <taxon>Diplogasteromorpha</taxon>
        <taxon>Diplogasteroidea</taxon>
        <taxon>Neodiplogasteridae</taxon>
        <taxon>Pristionchus</taxon>
    </lineage>
</organism>
<keyword evidence="3" id="KW-1185">Reference proteome</keyword>
<evidence type="ECO:0000313" key="3">
    <source>
        <dbReference type="Proteomes" id="UP001432027"/>
    </source>
</evidence>
<sequence>SRCILITVNPEDGVKSEGMQPLRRMREIRLAPSGPLRDVHGQSPIFGVQGGLLKPGFVHLGQTVYVKYKPSPF</sequence>
<gene>
    <name evidence="2" type="ORF">PENTCL1PPCAC_18469</name>
</gene>
<dbReference type="GO" id="GO:0003824">
    <property type="term" value="F:catalytic activity"/>
    <property type="evidence" value="ECO:0007669"/>
    <property type="project" value="InterPro"/>
</dbReference>
<dbReference type="Proteomes" id="UP001432027">
    <property type="component" value="Unassembled WGS sequence"/>
</dbReference>
<dbReference type="EMBL" id="BTSX01000004">
    <property type="protein sequence ID" value="GMS96294.1"/>
    <property type="molecule type" value="Genomic_DNA"/>
</dbReference>
<evidence type="ECO:0000313" key="2">
    <source>
        <dbReference type="EMBL" id="GMS96294.1"/>
    </source>
</evidence>
<comment type="caution">
    <text evidence="2">The sequence shown here is derived from an EMBL/GenBank/DDBJ whole genome shotgun (WGS) entry which is preliminary data.</text>
</comment>
<dbReference type="GO" id="GO:0030151">
    <property type="term" value="F:molybdenum ion binding"/>
    <property type="evidence" value="ECO:0007669"/>
    <property type="project" value="InterPro"/>
</dbReference>